<keyword evidence="5" id="KW-0539">Nucleus</keyword>
<feature type="transmembrane region" description="Helical" evidence="8">
    <location>
        <begin position="73"/>
        <end position="93"/>
    </location>
</feature>
<evidence type="ECO:0000256" key="1">
    <source>
        <dbReference type="ARBA" id="ARBA00004123"/>
    </source>
</evidence>
<dbReference type="AlphaFoldDB" id="A0A084FZS5"/>
<keyword evidence="8" id="KW-0472">Membrane</keyword>
<feature type="transmembrane region" description="Helical" evidence="8">
    <location>
        <begin position="17"/>
        <end position="36"/>
    </location>
</feature>
<keyword evidence="8" id="KW-0812">Transmembrane</keyword>
<feature type="compositionally biased region" description="Polar residues" evidence="7">
    <location>
        <begin position="542"/>
        <end position="552"/>
    </location>
</feature>
<dbReference type="PANTHER" id="PTHR11842">
    <property type="entry name" value="MITOTIC SPINDLE ASSEMBLY CHECKPOINT PROTEIN MAD2"/>
    <property type="match status" value="1"/>
</dbReference>
<evidence type="ECO:0000256" key="8">
    <source>
        <dbReference type="SAM" id="Phobius"/>
    </source>
</evidence>
<dbReference type="GO" id="GO:0033597">
    <property type="term" value="C:mitotic checkpoint complex"/>
    <property type="evidence" value="ECO:0007669"/>
    <property type="project" value="UniProtKB-ARBA"/>
</dbReference>
<reference evidence="10 11" key="1">
    <citation type="journal article" date="2014" name="Genome Announc.">
        <title>Draft genome sequence of the pathogenic fungus Scedosporium apiospermum.</title>
        <authorList>
            <person name="Vandeputte P."/>
            <person name="Ghamrawi S."/>
            <person name="Rechenmann M."/>
            <person name="Iltis A."/>
            <person name="Giraud S."/>
            <person name="Fleury M."/>
            <person name="Thornton C."/>
            <person name="Delhaes L."/>
            <person name="Meyer W."/>
            <person name="Papon N."/>
            <person name="Bouchara J.P."/>
        </authorList>
    </citation>
    <scope>NUCLEOTIDE SEQUENCE [LARGE SCALE GENOMIC DNA]</scope>
    <source>
        <strain evidence="10 11">IHEM 14462</strain>
    </source>
</reference>
<name>A0A084FZS5_PSEDA</name>
<dbReference type="OMA" id="TISWNEL"/>
<comment type="subcellular location">
    <subcellularLocation>
        <location evidence="1">Nucleus</location>
    </subcellularLocation>
</comment>
<protein>
    <recommendedName>
        <fullName evidence="9">HORMA domain-containing protein</fullName>
    </recommendedName>
</protein>
<evidence type="ECO:0000256" key="6">
    <source>
        <dbReference type="ARBA" id="ARBA00023306"/>
    </source>
</evidence>
<dbReference type="SUPFAM" id="SSF56019">
    <property type="entry name" value="The spindle assembly checkpoint protein mad2"/>
    <property type="match status" value="1"/>
</dbReference>
<organism evidence="10 11">
    <name type="scientific">Pseudallescheria apiosperma</name>
    <name type="common">Scedosporium apiospermum</name>
    <dbReference type="NCBI Taxonomy" id="563466"/>
    <lineage>
        <taxon>Eukaryota</taxon>
        <taxon>Fungi</taxon>
        <taxon>Dikarya</taxon>
        <taxon>Ascomycota</taxon>
        <taxon>Pezizomycotina</taxon>
        <taxon>Sordariomycetes</taxon>
        <taxon>Hypocreomycetidae</taxon>
        <taxon>Microascales</taxon>
        <taxon>Microascaceae</taxon>
        <taxon>Scedosporium</taxon>
    </lineage>
</organism>
<keyword evidence="3" id="KW-0132">Cell division</keyword>
<dbReference type="Pfam" id="PF02301">
    <property type="entry name" value="HORMA"/>
    <property type="match status" value="1"/>
</dbReference>
<dbReference type="OrthoDB" id="1806at2759"/>
<evidence type="ECO:0000256" key="2">
    <source>
        <dbReference type="ARBA" id="ARBA00010348"/>
    </source>
</evidence>
<feature type="transmembrane region" description="Helical" evidence="8">
    <location>
        <begin position="43"/>
        <end position="61"/>
    </location>
</feature>
<gene>
    <name evidence="10" type="ORF">SAPIO_CDS8501</name>
</gene>
<dbReference type="PANTHER" id="PTHR11842:SF11">
    <property type="entry name" value="MITOTIC SPINDLE ASSEMBLY CHECKPOINT PROTEIN MAD2A"/>
    <property type="match status" value="1"/>
</dbReference>
<dbReference type="GO" id="GO:0007094">
    <property type="term" value="P:mitotic spindle assembly checkpoint signaling"/>
    <property type="evidence" value="ECO:0007669"/>
    <property type="project" value="TreeGrafter"/>
</dbReference>
<evidence type="ECO:0000259" key="9">
    <source>
        <dbReference type="PROSITE" id="PS50815"/>
    </source>
</evidence>
<dbReference type="EMBL" id="JOWA01000121">
    <property type="protein sequence ID" value="KEZ40587.1"/>
    <property type="molecule type" value="Genomic_DNA"/>
</dbReference>
<feature type="region of interest" description="Disordered" evidence="7">
    <location>
        <begin position="531"/>
        <end position="557"/>
    </location>
</feature>
<keyword evidence="4" id="KW-0498">Mitosis</keyword>
<proteinExistence type="inferred from homology"/>
<feature type="transmembrane region" description="Helical" evidence="8">
    <location>
        <begin position="249"/>
        <end position="270"/>
    </location>
</feature>
<dbReference type="GO" id="GO:0005737">
    <property type="term" value="C:cytoplasm"/>
    <property type="evidence" value="ECO:0007669"/>
    <property type="project" value="TreeGrafter"/>
</dbReference>
<dbReference type="GO" id="GO:0000776">
    <property type="term" value="C:kinetochore"/>
    <property type="evidence" value="ECO:0007669"/>
    <property type="project" value="TreeGrafter"/>
</dbReference>
<dbReference type="VEuPathDB" id="FungiDB:SAPIO_CDS8501"/>
<feature type="transmembrane region" description="Helical" evidence="8">
    <location>
        <begin position="122"/>
        <end position="143"/>
    </location>
</feature>
<dbReference type="InterPro" id="IPR036570">
    <property type="entry name" value="HORMA_dom_sf"/>
</dbReference>
<feature type="region of interest" description="Disordered" evidence="7">
    <location>
        <begin position="377"/>
        <end position="424"/>
    </location>
</feature>
<evidence type="ECO:0000256" key="7">
    <source>
        <dbReference type="SAM" id="MobiDB-lite"/>
    </source>
</evidence>
<evidence type="ECO:0000313" key="10">
    <source>
        <dbReference type="EMBL" id="KEZ40587.1"/>
    </source>
</evidence>
<evidence type="ECO:0000256" key="4">
    <source>
        <dbReference type="ARBA" id="ARBA00022776"/>
    </source>
</evidence>
<feature type="transmembrane region" description="Helical" evidence="8">
    <location>
        <begin position="209"/>
        <end position="229"/>
    </location>
</feature>
<keyword evidence="8" id="KW-1133">Transmembrane helix</keyword>
<dbReference type="InterPro" id="IPR045091">
    <property type="entry name" value="Mad2-like"/>
</dbReference>
<dbReference type="GO" id="GO:0005654">
    <property type="term" value="C:nucleoplasm"/>
    <property type="evidence" value="ECO:0007669"/>
    <property type="project" value="TreeGrafter"/>
</dbReference>
<dbReference type="Gene3D" id="3.30.900.10">
    <property type="entry name" value="HORMA domain"/>
    <property type="match status" value="1"/>
</dbReference>
<dbReference type="InterPro" id="IPR003511">
    <property type="entry name" value="HORMA_dom"/>
</dbReference>
<keyword evidence="6" id="KW-0131">Cell cycle</keyword>
<dbReference type="Proteomes" id="UP000028545">
    <property type="component" value="Unassembled WGS sequence"/>
</dbReference>
<feature type="transmembrane region" description="Helical" evidence="8">
    <location>
        <begin position="163"/>
        <end position="188"/>
    </location>
</feature>
<dbReference type="HOGENOM" id="CLU_494463_0_0_1"/>
<accession>A0A084FZS5</accession>
<dbReference type="KEGG" id="sapo:SAPIO_CDS8501"/>
<evidence type="ECO:0000256" key="5">
    <source>
        <dbReference type="ARBA" id="ARBA00023242"/>
    </source>
</evidence>
<dbReference type="GeneID" id="27727573"/>
<sequence>MALCPVAQAGHPDMYGLGIRLAFYIQWIGLIIVEYLDESELIVIRLLGLALSAAAFIGLLFQAPANHLTLAEAYLVLLLAMSIYIFMIPIYLWKAATRFDPYWDPLRCTAEKRSPAFRMLNFVLLMALSCLGIWYWCAFVANRQQDCDDYGFFFSRVSVQNKAFIAFNAMISFIILLGSLGLLVLRAGWAMNVFEKRKKGRRIRRVHKAALRGAKTFSNITVAAVLIAASELTISWNELPRANDIATVAQVIPLLVSSGIVIRVIFLYFARTHMELSEELWLRLGSPAPAPAAAATTTTTRILPSTSTSAGCKGTFYAPSSSAAYNSSSAVTDRKIPVRCKKKAQNVWVGYHAALVTPQPAPSQSKQFNLFELIVPSHHSPDQDHNRRLPPPAHSPALPFTSRNRYREVMPPPKSSSSSAAKDKSKVHKLALKGSARLVAEFFQYSIHSILFQRGVYPAEDFIAVKKYGLNMLVSADDQVKAYIKKIMSQLDKWMVGGKISKLVIVITDKDTGEHVERWQFDVQIFGKSSSKSRSSSKAADQENQAPGSDNQPLEKSEKEIQDEIAAIFRQITASVTFLPQLAGDCTFNVLVYADADSDVPVEWGDSDAKEIDNAERVQLRGFSTSNHRVDTMVSYRLAE</sequence>
<evidence type="ECO:0000313" key="11">
    <source>
        <dbReference type="Proteomes" id="UP000028545"/>
    </source>
</evidence>
<keyword evidence="11" id="KW-1185">Reference proteome</keyword>
<dbReference type="RefSeq" id="XP_016640386.1">
    <property type="nucleotide sequence ID" value="XM_016790123.1"/>
</dbReference>
<dbReference type="PROSITE" id="PS50815">
    <property type="entry name" value="HORMA"/>
    <property type="match status" value="1"/>
</dbReference>
<dbReference type="FunFam" id="3.30.900.10:FF:000002">
    <property type="entry name" value="Mitotic spindle assembly checkpoint protein MAD2A"/>
    <property type="match status" value="1"/>
</dbReference>
<comment type="similarity">
    <text evidence="2">Belongs to the MAD2 family.</text>
</comment>
<dbReference type="GO" id="GO:0051301">
    <property type="term" value="P:cell division"/>
    <property type="evidence" value="ECO:0007669"/>
    <property type="project" value="UniProtKB-KW"/>
</dbReference>
<evidence type="ECO:0000256" key="3">
    <source>
        <dbReference type="ARBA" id="ARBA00022618"/>
    </source>
</evidence>
<comment type="caution">
    <text evidence="10">The sequence shown here is derived from an EMBL/GenBank/DDBJ whole genome shotgun (WGS) entry which is preliminary data.</text>
</comment>
<feature type="domain" description="HORMA" evidence="9">
    <location>
        <begin position="433"/>
        <end position="634"/>
    </location>
</feature>